<evidence type="ECO:0000313" key="1">
    <source>
        <dbReference type="EMBL" id="QQA00792.1"/>
    </source>
</evidence>
<accession>A0A7T3V4L9</accession>
<dbReference type="RefSeq" id="WP_198442475.1">
    <property type="nucleotide sequence ID" value="NZ_CBCSHE010000015.1"/>
</dbReference>
<gene>
    <name evidence="1" type="ORF">IWA51_11120</name>
</gene>
<keyword evidence="2" id="KW-1185">Reference proteome</keyword>
<dbReference type="EMBL" id="CP064936">
    <property type="protein sequence ID" value="QQA00792.1"/>
    <property type="molecule type" value="Genomic_DNA"/>
</dbReference>
<dbReference type="InterPro" id="IPR003795">
    <property type="entry name" value="DUF192"/>
</dbReference>
<dbReference type="PANTHER" id="PTHR37953:SF1">
    <property type="entry name" value="UPF0127 PROTEIN MJ1496"/>
    <property type="match status" value="1"/>
</dbReference>
<dbReference type="InterPro" id="IPR038695">
    <property type="entry name" value="Saro_0823-like_sf"/>
</dbReference>
<sequence>MFSLINGVRARTFVALVLFLFVTVFNSSCSGRKFNLPKKELSLTDSRGNTVKVTAEIASSDEERNYGFMNRKSIPDGTGMLFVFENDRTLSFWMKNTPHPLSIAYIDSTGKIADIFDMVPFSLSSVVSTRSVRFALEVPQGWFEKEGISEGSRVLFADGTALRDYSAER</sequence>
<dbReference type="PANTHER" id="PTHR37953">
    <property type="entry name" value="UPF0127 PROTEIN MJ1496"/>
    <property type="match status" value="1"/>
</dbReference>
<protein>
    <submittedName>
        <fullName evidence="1">DUF192 domain-containing protein</fullName>
    </submittedName>
</protein>
<reference evidence="1 2" key="1">
    <citation type="submission" date="2020-11" db="EMBL/GenBank/DDBJ databases">
        <title>Treponema Peruensis nv. sp., first commensal Treponema isolated from human feces.</title>
        <authorList>
            <person name="Belkhou C."/>
            <person name="Raes J."/>
        </authorList>
    </citation>
    <scope>NUCLEOTIDE SEQUENCE [LARGE SCALE GENOMIC DNA]</scope>
    <source>
        <strain evidence="1 2">RCC2812</strain>
    </source>
</reference>
<proteinExistence type="predicted"/>
<organism evidence="1 2">
    <name type="scientific">Treponema peruense</name>
    <dbReference type="NCBI Taxonomy" id="2787628"/>
    <lineage>
        <taxon>Bacteria</taxon>
        <taxon>Pseudomonadati</taxon>
        <taxon>Spirochaetota</taxon>
        <taxon>Spirochaetia</taxon>
        <taxon>Spirochaetales</taxon>
        <taxon>Treponemataceae</taxon>
        <taxon>Treponema</taxon>
    </lineage>
</organism>
<name>A0A7T3V4L9_9SPIR</name>
<dbReference type="KEGG" id="tper:IWA51_11120"/>
<dbReference type="Pfam" id="PF02643">
    <property type="entry name" value="DUF192"/>
    <property type="match status" value="1"/>
</dbReference>
<dbReference type="Gene3D" id="2.60.120.1140">
    <property type="entry name" value="Protein of unknown function DUF192"/>
    <property type="match status" value="1"/>
</dbReference>
<evidence type="ECO:0000313" key="2">
    <source>
        <dbReference type="Proteomes" id="UP000595224"/>
    </source>
</evidence>
<dbReference type="AlphaFoldDB" id="A0A7T3V4L9"/>
<dbReference type="Proteomes" id="UP000595224">
    <property type="component" value="Chromosome"/>
</dbReference>